<keyword evidence="4" id="KW-1185">Reference proteome</keyword>
<evidence type="ECO:0000256" key="2">
    <source>
        <dbReference type="SAM" id="SignalP"/>
    </source>
</evidence>
<evidence type="ECO:0000313" key="4">
    <source>
        <dbReference type="Proteomes" id="UP001210925"/>
    </source>
</evidence>
<organism evidence="3 4">
    <name type="scientific">Boothiomyces macroporosus</name>
    <dbReference type="NCBI Taxonomy" id="261099"/>
    <lineage>
        <taxon>Eukaryota</taxon>
        <taxon>Fungi</taxon>
        <taxon>Fungi incertae sedis</taxon>
        <taxon>Chytridiomycota</taxon>
        <taxon>Chytridiomycota incertae sedis</taxon>
        <taxon>Chytridiomycetes</taxon>
        <taxon>Rhizophydiales</taxon>
        <taxon>Terramycetaceae</taxon>
        <taxon>Boothiomyces</taxon>
    </lineage>
</organism>
<protein>
    <submittedName>
        <fullName evidence="3">Uncharacterized protein</fullName>
    </submittedName>
</protein>
<gene>
    <name evidence="3" type="ORF">HK103_001164</name>
</gene>
<name>A0AAD5UP23_9FUNG</name>
<dbReference type="EMBL" id="JADGKB010000013">
    <property type="protein sequence ID" value="KAJ3260088.1"/>
    <property type="molecule type" value="Genomic_DNA"/>
</dbReference>
<reference evidence="3" key="1">
    <citation type="submission" date="2020-05" db="EMBL/GenBank/DDBJ databases">
        <title>Phylogenomic resolution of chytrid fungi.</title>
        <authorList>
            <person name="Stajich J.E."/>
            <person name="Amses K."/>
            <person name="Simmons R."/>
            <person name="Seto K."/>
            <person name="Myers J."/>
            <person name="Bonds A."/>
            <person name="Quandt C.A."/>
            <person name="Barry K."/>
            <person name="Liu P."/>
            <person name="Grigoriev I."/>
            <person name="Longcore J.E."/>
            <person name="James T.Y."/>
        </authorList>
    </citation>
    <scope>NUCLEOTIDE SEQUENCE</scope>
    <source>
        <strain evidence="3">PLAUS21</strain>
    </source>
</reference>
<comment type="caution">
    <text evidence="3">The sequence shown here is derived from an EMBL/GenBank/DDBJ whole genome shotgun (WGS) entry which is preliminary data.</text>
</comment>
<evidence type="ECO:0000256" key="1">
    <source>
        <dbReference type="SAM" id="MobiDB-lite"/>
    </source>
</evidence>
<dbReference type="Proteomes" id="UP001210925">
    <property type="component" value="Unassembled WGS sequence"/>
</dbReference>
<feature type="signal peptide" evidence="2">
    <location>
        <begin position="1"/>
        <end position="17"/>
    </location>
</feature>
<accession>A0AAD5UP23</accession>
<sequence length="302" mass="31245">MTTVRIMLFTLLLSVYADSYNFKDLSGAFTASMATVRNLNTGSGQTQCGTSGTESTLVSLDSAHFGTQQNGIKSPICGKSVKLFNPATGKTVFGVAHDRIGTNPGPGHAGGSNQVDLAPGLNRALGGNGKDNLPNIQVQVINPSRGNSPSSASSQSGSKGQFVEKFDFYSLTGTFVALSTIRDDACIRSAASCKVTQGGGIDPGGKITQCGANGLDSNIVGLDDAHFGTFNNGVKTPVCGRAIKLFNPKTGKTAMGVAQDRIFQNRGPGNGGTSQVDLSQNLNFQLGGNGRDNIDGIQVTIF</sequence>
<dbReference type="AlphaFoldDB" id="A0AAD5UP23"/>
<feature type="chain" id="PRO_5041910992" evidence="2">
    <location>
        <begin position="18"/>
        <end position="302"/>
    </location>
</feature>
<evidence type="ECO:0000313" key="3">
    <source>
        <dbReference type="EMBL" id="KAJ3260088.1"/>
    </source>
</evidence>
<proteinExistence type="predicted"/>
<feature type="region of interest" description="Disordered" evidence="1">
    <location>
        <begin position="102"/>
        <end position="133"/>
    </location>
</feature>
<keyword evidence="2" id="KW-0732">Signal</keyword>